<dbReference type="InterPro" id="IPR035810">
    <property type="entry name" value="PEBP_euk"/>
</dbReference>
<protein>
    <recommendedName>
        <fullName evidence="3">Beta-mannosidase</fullName>
    </recommendedName>
</protein>
<gene>
    <name evidence="2" type="ORF">CPEL01642_LOCUS10969</name>
</gene>
<dbReference type="EMBL" id="HBEY01022987">
    <property type="protein sequence ID" value="CAD8607611.1"/>
    <property type="molecule type" value="Transcribed_RNA"/>
</dbReference>
<feature type="chain" id="PRO_5030738895" description="Beta-mannosidase" evidence="1">
    <location>
        <begin position="22"/>
        <end position="448"/>
    </location>
</feature>
<evidence type="ECO:0000313" key="2">
    <source>
        <dbReference type="EMBL" id="CAD8607611.1"/>
    </source>
</evidence>
<accession>A0A7S0Q3I3</accession>
<evidence type="ECO:0008006" key="3">
    <source>
        <dbReference type="Google" id="ProtNLM"/>
    </source>
</evidence>
<organism evidence="2">
    <name type="scientific">Coccolithus braarudii</name>
    <dbReference type="NCBI Taxonomy" id="221442"/>
    <lineage>
        <taxon>Eukaryota</taxon>
        <taxon>Haptista</taxon>
        <taxon>Haptophyta</taxon>
        <taxon>Prymnesiophyceae</taxon>
        <taxon>Coccolithales</taxon>
        <taxon>Coccolithaceae</taxon>
        <taxon>Coccolithus</taxon>
    </lineage>
</organism>
<dbReference type="InterPro" id="IPR036610">
    <property type="entry name" value="PEBP-like_sf"/>
</dbReference>
<dbReference type="PANTHER" id="PTHR11362">
    <property type="entry name" value="PHOSPHATIDYLETHANOLAMINE-BINDING PROTEIN"/>
    <property type="match status" value="1"/>
</dbReference>
<reference evidence="2" key="1">
    <citation type="submission" date="2021-01" db="EMBL/GenBank/DDBJ databases">
        <authorList>
            <person name="Corre E."/>
            <person name="Pelletier E."/>
            <person name="Niang G."/>
            <person name="Scheremetjew M."/>
            <person name="Finn R."/>
            <person name="Kale V."/>
            <person name="Holt S."/>
            <person name="Cochrane G."/>
            <person name="Meng A."/>
            <person name="Brown T."/>
            <person name="Cohen L."/>
        </authorList>
    </citation>
    <scope>NUCLEOTIDE SEQUENCE</scope>
    <source>
        <strain evidence="2">PLY182g</strain>
    </source>
</reference>
<feature type="signal peptide" evidence="1">
    <location>
        <begin position="1"/>
        <end position="21"/>
    </location>
</feature>
<dbReference type="PANTHER" id="PTHR11362:SF82">
    <property type="entry name" value="PHOSPHATIDYLETHANOLAMINE-BINDING PROTEIN 4"/>
    <property type="match status" value="1"/>
</dbReference>
<dbReference type="Gene3D" id="3.90.280.10">
    <property type="entry name" value="PEBP-like"/>
    <property type="match status" value="2"/>
</dbReference>
<keyword evidence="1" id="KW-0732">Signal</keyword>
<name>A0A7S0Q3I3_9EUKA</name>
<dbReference type="AlphaFoldDB" id="A0A7S0Q3I3"/>
<evidence type="ECO:0000256" key="1">
    <source>
        <dbReference type="SAM" id="SignalP"/>
    </source>
</evidence>
<proteinExistence type="predicted"/>
<sequence>MVMCDSAPGSALLLTFNGLLAACGQPLQLTSLLRGPPLITWVEAPAAGNPYTFEMWVAPPQPRNGNGLFFRLTNISGAALSRGACHADGTVVTPWALASVASLGNDLLLSAQLLSRNGSVVQETAVQSRSCTGRLRVSYAAQACECGAQLTASSTAASASRVVLDRAPQSLSFHTLLLIDMDALSWQSPSLSPLLHAAFVNLNSSALEVGINLRDVEASTSTSLLSAHALLPYMGPAGLGPGSYSAPHRYSWKLFNQPGPLEIAPFPAYVSRANFALNTWLAKWNMSDAESADDLFRSGAALPNEEACDGKLVLELRGQRMNCTTIVSEDGALEAPSKVAFQYPYFEDSLWYSLVAYTRTRRSLVWLVSNVPGTLINTGCEMKRDDNVTVVAPWQAPQHGDQVHLLLYVQPLRWTSVARIAREQFKPSAWAAAAGIAFPSASNAFQVM</sequence>
<dbReference type="SUPFAM" id="SSF49777">
    <property type="entry name" value="PEBP-like"/>
    <property type="match status" value="1"/>
</dbReference>